<dbReference type="PANTHER" id="PTHR48475:SF1">
    <property type="entry name" value="RNASE H TYPE-1 DOMAIN-CONTAINING PROTEIN"/>
    <property type="match status" value="1"/>
</dbReference>
<dbReference type="Proteomes" id="UP000257109">
    <property type="component" value="Unassembled WGS sequence"/>
</dbReference>
<comment type="caution">
    <text evidence="1">The sequence shown here is derived from an EMBL/GenBank/DDBJ whole genome shotgun (WGS) entry which is preliminary data.</text>
</comment>
<dbReference type="AlphaFoldDB" id="A0A371F2G3"/>
<protein>
    <submittedName>
        <fullName evidence="1">Uncharacterized protein</fullName>
    </submittedName>
</protein>
<feature type="non-terminal residue" evidence="1">
    <location>
        <position position="1"/>
    </location>
</feature>
<dbReference type="OrthoDB" id="101614at2759"/>
<sequence length="119" mass="13204">MALSECDIVYMNQKAINGSTLVEHLAYHPIVDYQPLLHEFPNEHIMAIAQTELESDGWTMWFDGASNLLRNEIGAVLASPKDQCFIIIGQTRDHLPSRLEGGKLDGRCPCNLVGHGVSE</sequence>
<reference evidence="1" key="1">
    <citation type="submission" date="2018-05" db="EMBL/GenBank/DDBJ databases">
        <title>Draft genome of Mucuna pruriens seed.</title>
        <authorList>
            <person name="Nnadi N.E."/>
            <person name="Vos R."/>
            <person name="Hasami M.H."/>
            <person name="Devisetty U.K."/>
            <person name="Aguiy J.C."/>
        </authorList>
    </citation>
    <scope>NUCLEOTIDE SEQUENCE [LARGE SCALE GENOMIC DNA]</scope>
    <source>
        <strain evidence="1">JCA_2017</strain>
    </source>
</reference>
<accession>A0A371F2G3</accession>
<dbReference type="PANTHER" id="PTHR48475">
    <property type="entry name" value="RIBONUCLEASE H"/>
    <property type="match status" value="1"/>
</dbReference>
<name>A0A371F2G3_MUCPR</name>
<evidence type="ECO:0000313" key="1">
    <source>
        <dbReference type="EMBL" id="RDX72487.1"/>
    </source>
</evidence>
<proteinExistence type="predicted"/>
<organism evidence="1 2">
    <name type="scientific">Mucuna pruriens</name>
    <name type="common">Velvet bean</name>
    <name type="synonym">Dolichos pruriens</name>
    <dbReference type="NCBI Taxonomy" id="157652"/>
    <lineage>
        <taxon>Eukaryota</taxon>
        <taxon>Viridiplantae</taxon>
        <taxon>Streptophyta</taxon>
        <taxon>Embryophyta</taxon>
        <taxon>Tracheophyta</taxon>
        <taxon>Spermatophyta</taxon>
        <taxon>Magnoliopsida</taxon>
        <taxon>eudicotyledons</taxon>
        <taxon>Gunneridae</taxon>
        <taxon>Pentapetalae</taxon>
        <taxon>rosids</taxon>
        <taxon>fabids</taxon>
        <taxon>Fabales</taxon>
        <taxon>Fabaceae</taxon>
        <taxon>Papilionoideae</taxon>
        <taxon>50 kb inversion clade</taxon>
        <taxon>NPAAA clade</taxon>
        <taxon>indigoferoid/millettioid clade</taxon>
        <taxon>Phaseoleae</taxon>
        <taxon>Mucuna</taxon>
    </lineage>
</organism>
<dbReference type="EMBL" id="QJKJ01010890">
    <property type="protein sequence ID" value="RDX72487.1"/>
    <property type="molecule type" value="Genomic_DNA"/>
</dbReference>
<keyword evidence="2" id="KW-1185">Reference proteome</keyword>
<evidence type="ECO:0000313" key="2">
    <source>
        <dbReference type="Proteomes" id="UP000257109"/>
    </source>
</evidence>
<gene>
    <name evidence="1" type="ORF">CR513_48027</name>
</gene>